<reference evidence="3 4" key="1">
    <citation type="submission" date="2022-10" db="EMBL/GenBank/DDBJ databases">
        <title>The complete genomes of actinobacterial strains from the NBC collection.</title>
        <authorList>
            <person name="Joergensen T.S."/>
            <person name="Alvarez Arevalo M."/>
            <person name="Sterndorff E.B."/>
            <person name="Faurdal D."/>
            <person name="Vuksanovic O."/>
            <person name="Mourched A.-S."/>
            <person name="Charusanti P."/>
            <person name="Shaw S."/>
            <person name="Blin K."/>
            <person name="Weber T."/>
        </authorList>
    </citation>
    <scope>NUCLEOTIDE SEQUENCE [LARGE SCALE GENOMIC DNA]</scope>
    <source>
        <strain evidence="3 4">NBC_00319</strain>
    </source>
</reference>
<dbReference type="InterPro" id="IPR029058">
    <property type="entry name" value="AB_hydrolase_fold"/>
</dbReference>
<feature type="domain" description="BD-FAE-like" evidence="2">
    <location>
        <begin position="92"/>
        <end position="292"/>
    </location>
</feature>
<name>A0AAU4K7K0_9NOCA</name>
<keyword evidence="1 3" id="KW-0378">Hydrolase</keyword>
<proteinExistence type="predicted"/>
<keyword evidence="4" id="KW-1185">Reference proteome</keyword>
<organism evidence="3 4">
    <name type="scientific">Williamsia herbipolensis</name>
    <dbReference type="NCBI Taxonomy" id="1603258"/>
    <lineage>
        <taxon>Bacteria</taxon>
        <taxon>Bacillati</taxon>
        <taxon>Actinomycetota</taxon>
        <taxon>Actinomycetes</taxon>
        <taxon>Mycobacteriales</taxon>
        <taxon>Nocardiaceae</taxon>
        <taxon>Williamsia</taxon>
    </lineage>
</organism>
<dbReference type="Proteomes" id="UP001432128">
    <property type="component" value="Chromosome"/>
</dbReference>
<dbReference type="PANTHER" id="PTHR48081">
    <property type="entry name" value="AB HYDROLASE SUPERFAMILY PROTEIN C4A8.06C"/>
    <property type="match status" value="1"/>
</dbReference>
<dbReference type="SUPFAM" id="SSF53474">
    <property type="entry name" value="alpha/beta-Hydrolases"/>
    <property type="match status" value="1"/>
</dbReference>
<sequence length="335" mass="35069">MIGPRLRSRRPTVDPRGFVALCGVIALVAAIAVVVALPVTSQDGRHRQMSPASAEASRTAAAPALAAMNAVTVRRYVYLDTTAGDPGQDYGDLFLPPGSHARGSLPLVVLVHGGGWNSRYGAGTFVPFARTLAARGLAVYNLEYRRLGSGGGWPTTFTDVAAGVDFVPTLLADNPAIATADSTLVGHSAGAQLAVWAGTRRPSTSQPPPVRAIWRPTRIISLAGPLNMRAAADTGDRRVIRALGGTPTQVPDRYRAVDPIENLDPSASITVVHGTADTVVRPSQSTTYVEALTRAGGRPRLVLLPRQSHSALVTSTSSAFPRVVDLIVSAARAVP</sequence>
<accession>A0AAU4K7K0</accession>
<dbReference type="Pfam" id="PF20434">
    <property type="entry name" value="BD-FAE"/>
    <property type="match status" value="1"/>
</dbReference>
<dbReference type="RefSeq" id="WP_328859029.1">
    <property type="nucleotide sequence ID" value="NZ_CP108021.1"/>
</dbReference>
<dbReference type="GO" id="GO:0016787">
    <property type="term" value="F:hydrolase activity"/>
    <property type="evidence" value="ECO:0007669"/>
    <property type="project" value="UniProtKB-KW"/>
</dbReference>
<evidence type="ECO:0000259" key="2">
    <source>
        <dbReference type="Pfam" id="PF20434"/>
    </source>
</evidence>
<evidence type="ECO:0000313" key="4">
    <source>
        <dbReference type="Proteomes" id="UP001432128"/>
    </source>
</evidence>
<dbReference type="InterPro" id="IPR049492">
    <property type="entry name" value="BD-FAE-like_dom"/>
</dbReference>
<evidence type="ECO:0000313" key="3">
    <source>
        <dbReference type="EMBL" id="WUM22095.1"/>
    </source>
</evidence>
<evidence type="ECO:0000256" key="1">
    <source>
        <dbReference type="ARBA" id="ARBA00022801"/>
    </source>
</evidence>
<dbReference type="EMBL" id="CP108021">
    <property type="protein sequence ID" value="WUM22095.1"/>
    <property type="molecule type" value="Genomic_DNA"/>
</dbReference>
<gene>
    <name evidence="3" type="ORF">OG579_10160</name>
</gene>
<dbReference type="Gene3D" id="3.40.50.1820">
    <property type="entry name" value="alpha/beta hydrolase"/>
    <property type="match status" value="1"/>
</dbReference>
<protein>
    <submittedName>
        <fullName evidence="3">Alpha/beta fold hydrolase</fullName>
    </submittedName>
</protein>
<dbReference type="InterPro" id="IPR050300">
    <property type="entry name" value="GDXG_lipolytic_enzyme"/>
</dbReference>
<dbReference type="AlphaFoldDB" id="A0AAU4K7K0"/>
<dbReference type="PANTHER" id="PTHR48081:SF13">
    <property type="entry name" value="ALPHA_BETA HYDROLASE"/>
    <property type="match status" value="1"/>
</dbReference>
<dbReference type="KEGG" id="whr:OG579_10160"/>